<dbReference type="PANTHER" id="PTHR11161">
    <property type="entry name" value="O-ACYLTRANSFERASE"/>
    <property type="match status" value="1"/>
</dbReference>
<proteinExistence type="predicted"/>
<evidence type="ECO:0000259" key="2">
    <source>
        <dbReference type="SMART" id="SM00703"/>
    </source>
</evidence>
<gene>
    <name evidence="3" type="ORF">QE152_g11288</name>
</gene>
<evidence type="ECO:0000313" key="3">
    <source>
        <dbReference type="EMBL" id="KAK9736786.1"/>
    </source>
</evidence>
<dbReference type="PANTHER" id="PTHR11161:SF71">
    <property type="entry name" value="NOSE RESISTANT-TO-FLUOXETINE PROTEIN N-TERMINAL DOMAIN-CONTAINING PROTEIN"/>
    <property type="match status" value="1"/>
</dbReference>
<dbReference type="EMBL" id="JASPKY010000109">
    <property type="protein sequence ID" value="KAK9736786.1"/>
    <property type="molecule type" value="Genomic_DNA"/>
</dbReference>
<evidence type="ECO:0000313" key="4">
    <source>
        <dbReference type="Proteomes" id="UP001458880"/>
    </source>
</evidence>
<evidence type="ECO:0000256" key="1">
    <source>
        <dbReference type="SAM" id="Phobius"/>
    </source>
</evidence>
<sequence>MDLFPILPIAATESGNKQCKEDSILYVESLNNLTLWAYEMWDATAKLSTGSLNGNIYQFGNWHECRKTNAPFNTQYCLAEVTADVSWLEPNKDPYSLERNPFGSVLKRILNSYDPSQLSRDTVYIGWCLPASCSTIDLEIALNNQLNKSEIGWCLPASCSTIDLEIALNNQLNKSENTLIQHNVTYHGKILEDYCQRQGEEKKFDTLDGIFCLIFIAMLLLVLIATFYELKLKNELTGNKNNIQDHSGSRRLLVFSAYQNFISLAKHDDTNPALTPLYGLRTISIFMIVVGHKFALYASASVLNFDYIEEQYRSTMAKLGLRTDLYVDSFFVLSGLLLTYSVMVQYKKKIIHPKFLIFLRYMRLTPLLAFVIFFYATLYNYIGSGPF</sequence>
<accession>A0AAW1LS95</accession>
<name>A0AAW1LS95_POPJA</name>
<dbReference type="AlphaFoldDB" id="A0AAW1LS95"/>
<dbReference type="Pfam" id="PF20146">
    <property type="entry name" value="NRF"/>
    <property type="match status" value="1"/>
</dbReference>
<feature type="domain" description="Nose resistant-to-fluoxetine protein N-terminal" evidence="2">
    <location>
        <begin position="16"/>
        <end position="161"/>
    </location>
</feature>
<protein>
    <submittedName>
        <fullName evidence="3">Nose resistant-to-fluoxetine protein, N-terminal domain</fullName>
    </submittedName>
</protein>
<keyword evidence="1" id="KW-1133">Transmembrane helix</keyword>
<dbReference type="InterPro" id="IPR006621">
    <property type="entry name" value="Nose-resist-to-fluoxetine_N"/>
</dbReference>
<feature type="transmembrane region" description="Helical" evidence="1">
    <location>
        <begin position="207"/>
        <end position="230"/>
    </location>
</feature>
<dbReference type="Proteomes" id="UP001458880">
    <property type="component" value="Unassembled WGS sequence"/>
</dbReference>
<keyword evidence="1" id="KW-0812">Transmembrane</keyword>
<dbReference type="InterPro" id="IPR052728">
    <property type="entry name" value="O2_lipid_transport_reg"/>
</dbReference>
<keyword evidence="4" id="KW-1185">Reference proteome</keyword>
<organism evidence="3 4">
    <name type="scientific">Popillia japonica</name>
    <name type="common">Japanese beetle</name>
    <dbReference type="NCBI Taxonomy" id="7064"/>
    <lineage>
        <taxon>Eukaryota</taxon>
        <taxon>Metazoa</taxon>
        <taxon>Ecdysozoa</taxon>
        <taxon>Arthropoda</taxon>
        <taxon>Hexapoda</taxon>
        <taxon>Insecta</taxon>
        <taxon>Pterygota</taxon>
        <taxon>Neoptera</taxon>
        <taxon>Endopterygota</taxon>
        <taxon>Coleoptera</taxon>
        <taxon>Polyphaga</taxon>
        <taxon>Scarabaeiformia</taxon>
        <taxon>Scarabaeidae</taxon>
        <taxon>Rutelinae</taxon>
        <taxon>Popillia</taxon>
    </lineage>
</organism>
<dbReference type="SMART" id="SM00703">
    <property type="entry name" value="NRF"/>
    <property type="match status" value="1"/>
</dbReference>
<feature type="transmembrane region" description="Helical" evidence="1">
    <location>
        <begin position="325"/>
        <end position="343"/>
    </location>
</feature>
<feature type="transmembrane region" description="Helical" evidence="1">
    <location>
        <begin position="364"/>
        <end position="382"/>
    </location>
</feature>
<reference evidence="3 4" key="1">
    <citation type="journal article" date="2024" name="BMC Genomics">
        <title>De novo assembly and annotation of Popillia japonica's genome with initial clues to its potential as an invasive pest.</title>
        <authorList>
            <person name="Cucini C."/>
            <person name="Boschi S."/>
            <person name="Funari R."/>
            <person name="Cardaioli E."/>
            <person name="Iannotti N."/>
            <person name="Marturano G."/>
            <person name="Paoli F."/>
            <person name="Bruttini M."/>
            <person name="Carapelli A."/>
            <person name="Frati F."/>
            <person name="Nardi F."/>
        </authorList>
    </citation>
    <scope>NUCLEOTIDE SEQUENCE [LARGE SCALE GENOMIC DNA]</scope>
    <source>
        <strain evidence="3">DMR45628</strain>
    </source>
</reference>
<feature type="transmembrane region" description="Helical" evidence="1">
    <location>
        <begin position="283"/>
        <end position="305"/>
    </location>
</feature>
<comment type="caution">
    <text evidence="3">The sequence shown here is derived from an EMBL/GenBank/DDBJ whole genome shotgun (WGS) entry which is preliminary data.</text>
</comment>
<keyword evidence="1" id="KW-0472">Membrane</keyword>